<evidence type="ECO:0000313" key="3">
    <source>
        <dbReference type="Proteomes" id="UP000004295"/>
    </source>
</evidence>
<feature type="signal peptide" evidence="1">
    <location>
        <begin position="1"/>
        <end position="21"/>
    </location>
</feature>
<feature type="chain" id="PRO_5002927985" description="Leucine-rich repeat domain-containing protein" evidence="1">
    <location>
        <begin position="22"/>
        <end position="382"/>
    </location>
</feature>
<accession>C3J8U5</accession>
<gene>
    <name evidence="2" type="ORF">POREN0001_0614</name>
</gene>
<dbReference type="Proteomes" id="UP000004295">
    <property type="component" value="Unassembled WGS sequence"/>
</dbReference>
<reference evidence="2 3" key="1">
    <citation type="submission" date="2009-04" db="EMBL/GenBank/DDBJ databases">
        <authorList>
            <person name="Sebastian Y."/>
            <person name="Madupu R."/>
            <person name="Durkin A.S."/>
            <person name="Torralba M."/>
            <person name="Methe B."/>
            <person name="Sutton G.G."/>
            <person name="Strausberg R.L."/>
            <person name="Nelson K.E."/>
        </authorList>
    </citation>
    <scope>NUCLEOTIDE SEQUENCE [LARGE SCALE GENOMIC DNA]</scope>
    <source>
        <strain evidence="3">ATCC 35406 / BCRC 14492 / JCM 8526 / NCTC 13058 / HG 370</strain>
    </source>
</reference>
<dbReference type="InterPro" id="IPR032675">
    <property type="entry name" value="LRR_dom_sf"/>
</dbReference>
<dbReference type="eggNOG" id="COG0790">
    <property type="taxonomic scope" value="Bacteria"/>
</dbReference>
<evidence type="ECO:0008006" key="4">
    <source>
        <dbReference type="Google" id="ProtNLM"/>
    </source>
</evidence>
<organism evidence="2 3">
    <name type="scientific">Porphyromonas endodontalis (strain ATCC 35406 / DSM 24491 / JCM 8526 / CCUG 16442 / BCRC 14492 / NCTC 13058 / HG 370)</name>
    <name type="common">Bacteroides endodontalis</name>
    <dbReference type="NCBI Taxonomy" id="553175"/>
    <lineage>
        <taxon>Bacteria</taxon>
        <taxon>Pseudomonadati</taxon>
        <taxon>Bacteroidota</taxon>
        <taxon>Bacteroidia</taxon>
        <taxon>Bacteroidales</taxon>
        <taxon>Porphyromonadaceae</taxon>
        <taxon>Porphyromonas</taxon>
    </lineage>
</organism>
<dbReference type="RefSeq" id="WP_004332542.1">
    <property type="nucleotide sequence ID" value="NZ_ACNN01000007.1"/>
</dbReference>
<dbReference type="InterPro" id="IPR026906">
    <property type="entry name" value="LRR_5"/>
</dbReference>
<dbReference type="STRING" id="553175.POREN0001_0614"/>
<keyword evidence="3" id="KW-1185">Reference proteome</keyword>
<evidence type="ECO:0000313" key="2">
    <source>
        <dbReference type="EMBL" id="EEN83447.1"/>
    </source>
</evidence>
<sequence length="382" mass="43015">MKRHPLTFALALLAFLLPLRAQDLPSIPPEEYSLSPDGRTLLHWKGQEAYLNMAIDPVLKWIDTIAPQATYYVDSLGQVAGQPFLQELILPFPLQHISSRAFYCPYLRHVLLNKGLRSMEQWAFVDGAFSEIRLPATLQYYEEGAIMGRYLETIEVEEGSPYLAVQQGCLVDLTNRTLLLYPTGSLYARPLLPEEIVRIGRFAFAMSPYVAHLEIPEGVTSIGQEAFRACGSLTTLDLPTTLSQMEGIPWLDSPLDTLIIRSAFPPEIMGSTSSYRGDPLYLYVPEESIALYAQSPFWQKIVRQIESINALEEQAQILENEERPYRLVGNTLMLSLPQGATTARLYDHEGNLITQWTSSGSYTLSPGIYLLRVGRAYYKLSL</sequence>
<comment type="caution">
    <text evidence="2">The sequence shown here is derived from an EMBL/GenBank/DDBJ whole genome shotgun (WGS) entry which is preliminary data.</text>
</comment>
<evidence type="ECO:0000256" key="1">
    <source>
        <dbReference type="SAM" id="SignalP"/>
    </source>
</evidence>
<dbReference type="Pfam" id="PF13306">
    <property type="entry name" value="LRR_5"/>
    <property type="match status" value="2"/>
</dbReference>
<keyword evidence="1" id="KW-0732">Signal</keyword>
<dbReference type="EMBL" id="ACNN01000007">
    <property type="protein sequence ID" value="EEN83447.1"/>
    <property type="molecule type" value="Genomic_DNA"/>
</dbReference>
<dbReference type="Gene3D" id="3.80.10.10">
    <property type="entry name" value="Ribonuclease Inhibitor"/>
    <property type="match status" value="1"/>
</dbReference>
<dbReference type="AlphaFoldDB" id="C3J8U5"/>
<protein>
    <recommendedName>
        <fullName evidence="4">Leucine-rich repeat domain-containing protein</fullName>
    </recommendedName>
</protein>
<proteinExistence type="predicted"/>
<name>C3J8U5_POREA</name>
<dbReference type="GeneID" id="93364930"/>